<dbReference type="RefSeq" id="WP_053233887.1">
    <property type="nucleotide sequence ID" value="NZ_CP011125.1"/>
</dbReference>
<accession>A0A0F6W3W7</accession>
<gene>
    <name evidence="1" type="ORF">DB32_003891</name>
</gene>
<sequence>MKLPVDRVFRDERVRYVLKLHCEDCALWDDTRDACAHGYPTDEHRAPRDAESDQRVVFCKDFEVA</sequence>
<organism evidence="1 2">
    <name type="scientific">Sandaracinus amylolyticus</name>
    <dbReference type="NCBI Taxonomy" id="927083"/>
    <lineage>
        <taxon>Bacteria</taxon>
        <taxon>Pseudomonadati</taxon>
        <taxon>Myxococcota</taxon>
        <taxon>Polyangia</taxon>
        <taxon>Polyangiales</taxon>
        <taxon>Sandaracinaceae</taxon>
        <taxon>Sandaracinus</taxon>
    </lineage>
</organism>
<proteinExistence type="predicted"/>
<name>A0A0F6W3W7_9BACT</name>
<keyword evidence="2" id="KW-1185">Reference proteome</keyword>
<dbReference type="OrthoDB" id="5519140at2"/>
<dbReference type="STRING" id="927083.DB32_003891"/>
<protein>
    <submittedName>
        <fullName evidence="1">Uncharacterized protein</fullName>
    </submittedName>
</protein>
<dbReference type="KEGG" id="samy:DB32_003891"/>
<evidence type="ECO:0000313" key="2">
    <source>
        <dbReference type="Proteomes" id="UP000034883"/>
    </source>
</evidence>
<reference evidence="1 2" key="1">
    <citation type="submission" date="2015-03" db="EMBL/GenBank/DDBJ databases">
        <title>Genome assembly of Sandaracinus amylolyticus DSM 53668.</title>
        <authorList>
            <person name="Sharma G."/>
            <person name="Subramanian S."/>
        </authorList>
    </citation>
    <scope>NUCLEOTIDE SEQUENCE [LARGE SCALE GENOMIC DNA]</scope>
    <source>
        <strain evidence="1 2">DSM 53668</strain>
    </source>
</reference>
<dbReference type="EMBL" id="CP011125">
    <property type="protein sequence ID" value="AKF06742.1"/>
    <property type="molecule type" value="Genomic_DNA"/>
</dbReference>
<dbReference type="AlphaFoldDB" id="A0A0F6W3W7"/>
<evidence type="ECO:0000313" key="1">
    <source>
        <dbReference type="EMBL" id="AKF06742.1"/>
    </source>
</evidence>
<dbReference type="Proteomes" id="UP000034883">
    <property type="component" value="Chromosome"/>
</dbReference>